<dbReference type="AlphaFoldDB" id="A0A4P6ENU2"/>
<accession>A0A4P6ENU2</accession>
<dbReference type="OrthoDB" id="9810122at2"/>
<dbReference type="Gene3D" id="3.40.50.150">
    <property type="entry name" value="Vaccinia Virus protein VP39"/>
    <property type="match status" value="1"/>
</dbReference>
<evidence type="ECO:0000313" key="4">
    <source>
        <dbReference type="Proteomes" id="UP000291758"/>
    </source>
</evidence>
<dbReference type="SUPFAM" id="SSF53335">
    <property type="entry name" value="S-adenosyl-L-methionine-dependent methyltransferases"/>
    <property type="match status" value="1"/>
</dbReference>
<name>A0A4P6ENU2_9MICO</name>
<dbReference type="GO" id="GO:0032259">
    <property type="term" value="P:methylation"/>
    <property type="evidence" value="ECO:0007669"/>
    <property type="project" value="UniProtKB-KW"/>
</dbReference>
<gene>
    <name evidence="3" type="ORF">ET495_09225</name>
</gene>
<keyword evidence="3" id="KW-0489">Methyltransferase</keyword>
<keyword evidence="4" id="KW-1185">Reference proteome</keyword>
<evidence type="ECO:0000259" key="2">
    <source>
        <dbReference type="Pfam" id="PF05050"/>
    </source>
</evidence>
<dbReference type="InterPro" id="IPR029063">
    <property type="entry name" value="SAM-dependent_MTases_sf"/>
</dbReference>
<feature type="coiled-coil region" evidence="1">
    <location>
        <begin position="239"/>
        <end position="266"/>
    </location>
</feature>
<dbReference type="GO" id="GO:0008168">
    <property type="term" value="F:methyltransferase activity"/>
    <property type="evidence" value="ECO:0007669"/>
    <property type="project" value="UniProtKB-KW"/>
</dbReference>
<organism evidence="3 4">
    <name type="scientific">Xylanimonas allomyrinae</name>
    <dbReference type="NCBI Taxonomy" id="2509459"/>
    <lineage>
        <taxon>Bacteria</taxon>
        <taxon>Bacillati</taxon>
        <taxon>Actinomycetota</taxon>
        <taxon>Actinomycetes</taxon>
        <taxon>Micrococcales</taxon>
        <taxon>Promicromonosporaceae</taxon>
        <taxon>Xylanimonas</taxon>
    </lineage>
</organism>
<reference evidence="3 4" key="1">
    <citation type="submission" date="2019-01" db="EMBL/GenBank/DDBJ databases">
        <title>Genome sequencing of strain 2JSPR-7.</title>
        <authorList>
            <person name="Heo J."/>
            <person name="Kim S.-J."/>
            <person name="Kim J.-S."/>
            <person name="Hong S.-B."/>
            <person name="Kwon S.-W."/>
        </authorList>
    </citation>
    <scope>NUCLEOTIDE SEQUENCE [LARGE SCALE GENOMIC DNA]</scope>
    <source>
        <strain evidence="3 4">2JSPR-7</strain>
    </source>
</reference>
<keyword evidence="3" id="KW-0808">Transferase</keyword>
<feature type="domain" description="Methyltransferase FkbM" evidence="2">
    <location>
        <begin position="36"/>
        <end position="201"/>
    </location>
</feature>
<dbReference type="NCBIfam" id="TIGR01444">
    <property type="entry name" value="fkbM_fam"/>
    <property type="match status" value="1"/>
</dbReference>
<dbReference type="Pfam" id="PF05050">
    <property type="entry name" value="Methyltransf_21"/>
    <property type="match status" value="1"/>
</dbReference>
<dbReference type="EMBL" id="CP035495">
    <property type="protein sequence ID" value="QAY63403.1"/>
    <property type="molecule type" value="Genomic_DNA"/>
</dbReference>
<evidence type="ECO:0000313" key="3">
    <source>
        <dbReference type="EMBL" id="QAY63403.1"/>
    </source>
</evidence>
<dbReference type="Proteomes" id="UP000291758">
    <property type="component" value="Chromosome"/>
</dbReference>
<protein>
    <submittedName>
        <fullName evidence="3">FkbM family methyltransferase</fullName>
    </submittedName>
</protein>
<dbReference type="InterPro" id="IPR006342">
    <property type="entry name" value="FkbM_mtfrase"/>
</dbReference>
<sequence length="324" mass="35332">MMPTMPQPPLTSYAQNREDVVLWRALGTLKSGRYVEVGANHPEQDSVSKSFYDHGWHGITIDPVEDFVAMHRERRPHDVQLAAAITARPVDSVTLHAVPGTGLSTLVDSVSEKASRDGYQPVDVTVPARRLDSVLEEAGWAGTDIHFLLIDVEGAEADVLASIDLSVWRPWVLVIEATDPRSTTPTHEAWEPALLAAGYEFCLFDGLSRFYVSTEHADLKPTLSYPACPLDSFEIAGAAERRAAEIVEKEQEIESLTRQLVHWRSTALRGWADALAASAVGAANAANAADAGAAAELAAIRQTVSWRVTAPLRGALRVARRVRR</sequence>
<proteinExistence type="predicted"/>
<evidence type="ECO:0000256" key="1">
    <source>
        <dbReference type="SAM" id="Coils"/>
    </source>
</evidence>
<dbReference type="KEGG" id="xyl:ET495_09225"/>
<keyword evidence="1" id="KW-0175">Coiled coil</keyword>